<dbReference type="PANTHER" id="PTHR32285">
    <property type="entry name" value="PROTEIN TRICHOME BIREFRINGENCE-LIKE 9-RELATED"/>
    <property type="match status" value="1"/>
</dbReference>
<dbReference type="OrthoDB" id="630188at2759"/>
<dbReference type="Pfam" id="PF13839">
    <property type="entry name" value="PC-Esterase"/>
    <property type="match status" value="2"/>
</dbReference>
<comment type="subcellular location">
    <subcellularLocation>
        <location evidence="1">Membrane</location>
        <topology evidence="1">Single-pass membrane protein</topology>
    </subcellularLocation>
</comment>
<proteinExistence type="inferred from homology"/>
<keyword evidence="5 7" id="KW-1133">Transmembrane helix</keyword>
<comment type="similarity">
    <text evidence="2">Belongs to the PC-esterase family. TBL subfamily.</text>
</comment>
<comment type="caution">
    <text evidence="10">The sequence shown here is derived from an EMBL/GenBank/DDBJ whole genome shotgun (WGS) entry which is preliminary data.</text>
</comment>
<evidence type="ECO:0000313" key="11">
    <source>
        <dbReference type="Proteomes" id="UP000283530"/>
    </source>
</evidence>
<dbReference type="GO" id="GO:0005794">
    <property type="term" value="C:Golgi apparatus"/>
    <property type="evidence" value="ECO:0007669"/>
    <property type="project" value="TreeGrafter"/>
</dbReference>
<dbReference type="Pfam" id="PF14416">
    <property type="entry name" value="PMR5N"/>
    <property type="match status" value="1"/>
</dbReference>
<evidence type="ECO:0000259" key="9">
    <source>
        <dbReference type="Pfam" id="PF14416"/>
    </source>
</evidence>
<feature type="domain" description="Trichome birefringence-like C-terminal" evidence="8">
    <location>
        <begin position="198"/>
        <end position="266"/>
    </location>
</feature>
<gene>
    <name evidence="10" type="ORF">CKAN_00849000</name>
</gene>
<dbReference type="AlphaFoldDB" id="A0A443NN02"/>
<protein>
    <submittedName>
        <fullName evidence="10">Protein trichome birefringence-like protein 4</fullName>
    </submittedName>
</protein>
<organism evidence="10 11">
    <name type="scientific">Cinnamomum micranthum f. kanehirae</name>
    <dbReference type="NCBI Taxonomy" id="337451"/>
    <lineage>
        <taxon>Eukaryota</taxon>
        <taxon>Viridiplantae</taxon>
        <taxon>Streptophyta</taxon>
        <taxon>Embryophyta</taxon>
        <taxon>Tracheophyta</taxon>
        <taxon>Spermatophyta</taxon>
        <taxon>Magnoliopsida</taxon>
        <taxon>Magnoliidae</taxon>
        <taxon>Laurales</taxon>
        <taxon>Lauraceae</taxon>
        <taxon>Cinnamomum</taxon>
    </lineage>
</organism>
<evidence type="ECO:0000256" key="4">
    <source>
        <dbReference type="ARBA" id="ARBA00022968"/>
    </source>
</evidence>
<keyword evidence="3 7" id="KW-0812">Transmembrane</keyword>
<evidence type="ECO:0000256" key="3">
    <source>
        <dbReference type="ARBA" id="ARBA00022692"/>
    </source>
</evidence>
<feature type="domain" description="Trichome birefringence-like C-terminal" evidence="8">
    <location>
        <begin position="282"/>
        <end position="493"/>
    </location>
</feature>
<reference evidence="10 11" key="1">
    <citation type="journal article" date="2019" name="Nat. Plants">
        <title>Stout camphor tree genome fills gaps in understanding of flowering plant genome evolution.</title>
        <authorList>
            <person name="Chaw S.M."/>
            <person name="Liu Y.C."/>
            <person name="Wu Y.W."/>
            <person name="Wang H.Y."/>
            <person name="Lin C.I."/>
            <person name="Wu C.S."/>
            <person name="Ke H.M."/>
            <person name="Chang L.Y."/>
            <person name="Hsu C.Y."/>
            <person name="Yang H.T."/>
            <person name="Sudianto E."/>
            <person name="Hsu M.H."/>
            <person name="Wu K.P."/>
            <person name="Wang L.N."/>
            <person name="Leebens-Mack J.H."/>
            <person name="Tsai I.J."/>
        </authorList>
    </citation>
    <scope>NUCLEOTIDE SEQUENCE [LARGE SCALE GENOMIC DNA]</scope>
    <source>
        <strain evidence="11">cv. Chaw 1501</strain>
        <tissue evidence="10">Young leaves</tissue>
    </source>
</reference>
<evidence type="ECO:0000256" key="1">
    <source>
        <dbReference type="ARBA" id="ARBA00004167"/>
    </source>
</evidence>
<name>A0A443NN02_9MAGN</name>
<keyword evidence="4" id="KW-0735">Signal-anchor</keyword>
<feature type="domain" description="Trichome birefringence-like N-terminal" evidence="9">
    <location>
        <begin position="145"/>
        <end position="197"/>
    </location>
</feature>
<evidence type="ECO:0000256" key="7">
    <source>
        <dbReference type="SAM" id="Phobius"/>
    </source>
</evidence>
<accession>A0A443NN02</accession>
<evidence type="ECO:0000256" key="2">
    <source>
        <dbReference type="ARBA" id="ARBA00007727"/>
    </source>
</evidence>
<evidence type="ECO:0000259" key="8">
    <source>
        <dbReference type="Pfam" id="PF13839"/>
    </source>
</evidence>
<evidence type="ECO:0000256" key="5">
    <source>
        <dbReference type="ARBA" id="ARBA00022989"/>
    </source>
</evidence>
<dbReference type="Proteomes" id="UP000283530">
    <property type="component" value="Unassembled WGS sequence"/>
</dbReference>
<dbReference type="GO" id="GO:0016413">
    <property type="term" value="F:O-acetyltransferase activity"/>
    <property type="evidence" value="ECO:0007669"/>
    <property type="project" value="InterPro"/>
</dbReference>
<evidence type="ECO:0000313" key="10">
    <source>
        <dbReference type="EMBL" id="RWR79888.1"/>
    </source>
</evidence>
<feature type="transmembrane region" description="Helical" evidence="7">
    <location>
        <begin position="79"/>
        <end position="95"/>
    </location>
</feature>
<dbReference type="EMBL" id="QPKB01000003">
    <property type="protein sequence ID" value="RWR79888.1"/>
    <property type="molecule type" value="Genomic_DNA"/>
</dbReference>
<evidence type="ECO:0000256" key="6">
    <source>
        <dbReference type="ARBA" id="ARBA00023136"/>
    </source>
</evidence>
<dbReference type="GO" id="GO:0016020">
    <property type="term" value="C:membrane"/>
    <property type="evidence" value="ECO:0007669"/>
    <property type="project" value="UniProtKB-SubCell"/>
</dbReference>
<keyword evidence="6 7" id="KW-0472">Membrane</keyword>
<dbReference type="STRING" id="337451.A0A443NN02"/>
<sequence length="549" mass="62824">MELLDTLRRILREIKTPSQDSLSLPLPPSLPPSLFSSPSKDMSRYFTLFSSPLMGYLKIRHLLMDFSRNLSQFFQWRKACLFTLTVILITLFMFVNRPPANFMTPKRILPSLNSPGHEYIFKNTTLVPTVESNKNPAMGETIDRSCDIFDGHWVLDETYPYYSPGSCPFIDNGFDCISNGRPDSDYQRLRWETKGCKIPRLDGNKMLELLRGKRLVFVGDSLNRNMWQSLVCILRDSLEDKNRVFDASGKREFRTEGFYAFRFAVSDLNLDFGDGGGAIIGDDYNCSIEFVRTNFLVQQWEMADSALAKKETLRLDVIDESSTKYKDADIIVFNTAHWWTHDKIGKNYFQERDHVYPELDVLRAYKKALLTWAKWVDANIDTNKTRVFFRAYSANHFRKGQWNSGGTCSGETRPITKDRDLERYPPLMSILESVLSKMMTPVSYLNITKMTNYRKDGHPSIFRHPGAADLRVEDCSHWCLPGVPDAWNELLYASLLMSGYREQHPDRSDSSPFKGKQLSVTCVIVLVVSPIDSGAACALLEVAVPALDI</sequence>
<dbReference type="InterPro" id="IPR025846">
    <property type="entry name" value="TBL_N"/>
</dbReference>
<dbReference type="InterPro" id="IPR029962">
    <property type="entry name" value="TBL"/>
</dbReference>
<dbReference type="InterPro" id="IPR026057">
    <property type="entry name" value="TBL_C"/>
</dbReference>
<keyword evidence="11" id="KW-1185">Reference proteome</keyword>
<dbReference type="PANTHER" id="PTHR32285:SF241">
    <property type="entry name" value="PROTEIN TRICHOME BIREFRINGENCE-LIKE 4"/>
    <property type="match status" value="1"/>
</dbReference>